<gene>
    <name evidence="2" type="ORF">H8698_11620</name>
</gene>
<name>A0A926DPU2_9FIRM</name>
<dbReference type="Gene3D" id="3.30.460.10">
    <property type="entry name" value="Beta Polymerase, domain 2"/>
    <property type="match status" value="1"/>
</dbReference>
<dbReference type="Proteomes" id="UP000611762">
    <property type="component" value="Unassembled WGS sequence"/>
</dbReference>
<evidence type="ECO:0000259" key="1">
    <source>
        <dbReference type="Pfam" id="PF01909"/>
    </source>
</evidence>
<protein>
    <submittedName>
        <fullName evidence="2">Nucleotidyltransferase domain-containing protein</fullName>
    </submittedName>
</protein>
<dbReference type="SUPFAM" id="SSF81301">
    <property type="entry name" value="Nucleotidyltransferase"/>
    <property type="match status" value="1"/>
</dbReference>
<dbReference type="InterPro" id="IPR002934">
    <property type="entry name" value="Polymerase_NTP_transf_dom"/>
</dbReference>
<evidence type="ECO:0000313" key="2">
    <source>
        <dbReference type="EMBL" id="MBC8541627.1"/>
    </source>
</evidence>
<dbReference type="RefSeq" id="WP_249313662.1">
    <property type="nucleotide sequence ID" value="NZ_JACRSU010000005.1"/>
</dbReference>
<dbReference type="GO" id="GO:0016779">
    <property type="term" value="F:nucleotidyltransferase activity"/>
    <property type="evidence" value="ECO:0007669"/>
    <property type="project" value="InterPro"/>
</dbReference>
<accession>A0A926DPU2</accession>
<dbReference type="InterPro" id="IPR043519">
    <property type="entry name" value="NT_sf"/>
</dbReference>
<reference evidence="2" key="1">
    <citation type="submission" date="2020-08" db="EMBL/GenBank/DDBJ databases">
        <title>Genome public.</title>
        <authorList>
            <person name="Liu C."/>
            <person name="Sun Q."/>
        </authorList>
    </citation>
    <scope>NUCLEOTIDE SEQUENCE</scope>
    <source>
        <strain evidence="2">H8</strain>
    </source>
</reference>
<keyword evidence="3" id="KW-1185">Reference proteome</keyword>
<feature type="domain" description="Polymerase nucleotidyl transferase" evidence="1">
    <location>
        <begin position="11"/>
        <end position="40"/>
    </location>
</feature>
<comment type="caution">
    <text evidence="2">The sequence shown here is derived from an EMBL/GenBank/DDBJ whole genome shotgun (WGS) entry which is preliminary data.</text>
</comment>
<sequence>MGLKNIFGKKLENFLLYGSYAHGGYDSESDIDVFALVNMDKTE</sequence>
<dbReference type="AlphaFoldDB" id="A0A926DPU2"/>
<proteinExistence type="predicted"/>
<evidence type="ECO:0000313" key="3">
    <source>
        <dbReference type="Proteomes" id="UP000611762"/>
    </source>
</evidence>
<dbReference type="EMBL" id="JACRSU010000005">
    <property type="protein sequence ID" value="MBC8541627.1"/>
    <property type="molecule type" value="Genomic_DNA"/>
</dbReference>
<dbReference type="Pfam" id="PF01909">
    <property type="entry name" value="NTP_transf_2"/>
    <property type="match status" value="1"/>
</dbReference>
<organism evidence="2 3">
    <name type="scientific">Congzhengia minquanensis</name>
    <dbReference type="NCBI Taxonomy" id="2763657"/>
    <lineage>
        <taxon>Bacteria</taxon>
        <taxon>Bacillati</taxon>
        <taxon>Bacillota</taxon>
        <taxon>Clostridia</taxon>
        <taxon>Eubacteriales</taxon>
        <taxon>Oscillospiraceae</taxon>
        <taxon>Congzhengia</taxon>
    </lineage>
</organism>